<evidence type="ECO:0008006" key="3">
    <source>
        <dbReference type="Google" id="ProtNLM"/>
    </source>
</evidence>
<feature type="compositionally biased region" description="Acidic residues" evidence="1">
    <location>
        <begin position="144"/>
        <end position="156"/>
    </location>
</feature>
<dbReference type="EMBL" id="LR828254">
    <property type="protein sequence ID" value="CAD0362540.1"/>
    <property type="molecule type" value="Genomic_DNA"/>
</dbReference>
<protein>
    <recommendedName>
        <fullName evidence="3">PRTRC system protein E</fullName>
    </recommendedName>
</protein>
<name>A0A0G8L3Z3_9XANT</name>
<evidence type="ECO:0000256" key="1">
    <source>
        <dbReference type="SAM" id="MobiDB-lite"/>
    </source>
</evidence>
<feature type="compositionally biased region" description="Low complexity" evidence="1">
    <location>
        <begin position="114"/>
        <end position="143"/>
    </location>
</feature>
<evidence type="ECO:0000313" key="2">
    <source>
        <dbReference type="EMBL" id="CAD0362538.1"/>
    </source>
</evidence>
<geneLocation type="plasmid" evidence="2">
    <name>CFBP8129_p211</name>
</geneLocation>
<feature type="region of interest" description="Disordered" evidence="1">
    <location>
        <begin position="112"/>
        <end position="180"/>
    </location>
</feature>
<reference evidence="2" key="1">
    <citation type="submission" date="2020-07" db="EMBL/GenBank/DDBJ databases">
        <authorList>
            <person name="Pothier F. J."/>
        </authorList>
    </citation>
    <scope>NUCLEOTIDE SEQUENCE [LARGE SCALE GENOMIC DNA]</scope>
    <source>
        <plasmid evidence="2">CFBP8129_p211</plasmid>
    </source>
</reference>
<feature type="compositionally biased region" description="Low complexity" evidence="1">
    <location>
        <begin position="157"/>
        <end position="180"/>
    </location>
</feature>
<keyword evidence="2" id="KW-0614">Plasmid</keyword>
<accession>A0A0G8L3Z3</accession>
<sequence>MSFIANVLPLLKHGSSLSLTLKEVGGQIQILIEPQLAKLDPDTTDEVVATLQAALVHPVRVLAERDATDATLLEILTKLAPSYSTLGDQLAEHQQRIEDAAAAARAKAAEKAAAKPAGKATPSKATNKAATPATSASASNTDDSGGDDDANGDDAGDSPVATPSEAPAAPSPSTASFELF</sequence>
<dbReference type="EMBL" id="LR828254">
    <property type="protein sequence ID" value="CAD0362538.1"/>
    <property type="molecule type" value="Genomic_DNA"/>
</dbReference>
<gene>
    <name evidence="2" type="ORF">CFBP8129_45670</name>
</gene>
<proteinExistence type="predicted"/>
<dbReference type="AlphaFoldDB" id="A0A0G8L3Z3"/>
<organism evidence="2">
    <name type="scientific">Xanthomonas hortorum pv. gardneri</name>
    <dbReference type="NCBI Taxonomy" id="2754056"/>
    <lineage>
        <taxon>Bacteria</taxon>
        <taxon>Pseudomonadati</taxon>
        <taxon>Pseudomonadota</taxon>
        <taxon>Gammaproteobacteria</taxon>
        <taxon>Lysobacterales</taxon>
        <taxon>Lysobacteraceae</taxon>
        <taxon>Xanthomonas</taxon>
    </lineage>
</organism>
<dbReference type="GeneID" id="46984139"/>
<dbReference type="NCBIfam" id="TIGR03741">
    <property type="entry name" value="PRTRC_E"/>
    <property type="match status" value="1"/>
</dbReference>
<dbReference type="RefSeq" id="WP_005989624.1">
    <property type="nucleotide sequence ID" value="NZ_CP018729.1"/>
</dbReference>
<dbReference type="InterPro" id="IPR022273">
    <property type="entry name" value="PRTRC_protein-E"/>
</dbReference>